<comment type="similarity">
    <text evidence="1 4">Belongs to the glycosyl hydrolase 1 family.</text>
</comment>
<keyword evidence="2 5" id="KW-0732">Signal</keyword>
<dbReference type="Proteomes" id="UP001085076">
    <property type="component" value="Miscellaneous, Linkage group lg06"/>
</dbReference>
<name>A0A9D5HBN7_9LILI</name>
<dbReference type="FunFam" id="3.20.20.80:FF:000020">
    <property type="entry name" value="Beta-glucosidase 12"/>
    <property type="match status" value="1"/>
</dbReference>
<dbReference type="SUPFAM" id="SSF51445">
    <property type="entry name" value="(Trans)glycosidases"/>
    <property type="match status" value="1"/>
</dbReference>
<dbReference type="GO" id="GO:0004565">
    <property type="term" value="F:beta-galactosidase activity"/>
    <property type="evidence" value="ECO:0007669"/>
    <property type="project" value="UniProtKB-ARBA"/>
</dbReference>
<keyword evidence="7" id="KW-1185">Reference proteome</keyword>
<feature type="signal peptide" evidence="5">
    <location>
        <begin position="1"/>
        <end position="21"/>
    </location>
</feature>
<dbReference type="Gene3D" id="3.20.20.80">
    <property type="entry name" value="Glycosidases"/>
    <property type="match status" value="1"/>
</dbReference>
<evidence type="ECO:0000256" key="1">
    <source>
        <dbReference type="ARBA" id="ARBA00010838"/>
    </source>
</evidence>
<proteinExistence type="inferred from homology"/>
<dbReference type="GO" id="GO:0005975">
    <property type="term" value="P:carbohydrate metabolic process"/>
    <property type="evidence" value="ECO:0007669"/>
    <property type="project" value="InterPro"/>
</dbReference>
<dbReference type="GO" id="GO:0033907">
    <property type="term" value="F:beta-D-fucosidase activity"/>
    <property type="evidence" value="ECO:0007669"/>
    <property type="project" value="UniProtKB-ARBA"/>
</dbReference>
<dbReference type="PANTHER" id="PTHR10353:SF236">
    <property type="entry name" value="BETA-GLUCOSIDASE 18"/>
    <property type="match status" value="1"/>
</dbReference>
<dbReference type="GO" id="GO:0008422">
    <property type="term" value="F:beta-glucosidase activity"/>
    <property type="evidence" value="ECO:0007669"/>
    <property type="project" value="UniProtKB-ARBA"/>
</dbReference>
<evidence type="ECO:0000256" key="5">
    <source>
        <dbReference type="SAM" id="SignalP"/>
    </source>
</evidence>
<evidence type="ECO:0000313" key="6">
    <source>
        <dbReference type="EMBL" id="KAJ0970442.1"/>
    </source>
</evidence>
<evidence type="ECO:0000256" key="3">
    <source>
        <dbReference type="ARBA" id="ARBA00022801"/>
    </source>
</evidence>
<comment type="caution">
    <text evidence="6">The sequence shown here is derived from an EMBL/GenBank/DDBJ whole genome shotgun (WGS) entry which is preliminary data.</text>
</comment>
<evidence type="ECO:0008006" key="8">
    <source>
        <dbReference type="Google" id="ProtNLM"/>
    </source>
</evidence>
<protein>
    <recommendedName>
        <fullName evidence="8">Beta-glucosidase</fullName>
    </recommendedName>
</protein>
<evidence type="ECO:0000313" key="7">
    <source>
        <dbReference type="Proteomes" id="UP001085076"/>
    </source>
</evidence>
<dbReference type="OrthoDB" id="65569at2759"/>
<evidence type="ECO:0000256" key="4">
    <source>
        <dbReference type="RuleBase" id="RU003690"/>
    </source>
</evidence>
<dbReference type="PROSITE" id="PS00653">
    <property type="entry name" value="GLYCOSYL_HYDROL_F1_2"/>
    <property type="match status" value="1"/>
</dbReference>
<organism evidence="6 7">
    <name type="scientific">Dioscorea zingiberensis</name>
    <dbReference type="NCBI Taxonomy" id="325984"/>
    <lineage>
        <taxon>Eukaryota</taxon>
        <taxon>Viridiplantae</taxon>
        <taxon>Streptophyta</taxon>
        <taxon>Embryophyta</taxon>
        <taxon>Tracheophyta</taxon>
        <taxon>Spermatophyta</taxon>
        <taxon>Magnoliopsida</taxon>
        <taxon>Liliopsida</taxon>
        <taxon>Dioscoreales</taxon>
        <taxon>Dioscoreaceae</taxon>
        <taxon>Dioscorea</taxon>
    </lineage>
</organism>
<dbReference type="InterPro" id="IPR033132">
    <property type="entry name" value="GH_1_N_CS"/>
</dbReference>
<accession>A0A9D5HBN7</accession>
<dbReference type="Pfam" id="PF00232">
    <property type="entry name" value="Glyco_hydro_1"/>
    <property type="match status" value="1"/>
</dbReference>
<gene>
    <name evidence="6" type="ORF">J5N97_023319</name>
</gene>
<evidence type="ECO:0000256" key="2">
    <source>
        <dbReference type="ARBA" id="ARBA00022729"/>
    </source>
</evidence>
<sequence length="512" mass="58793">MESKKSLALALLLQLLWAAAGLHRSQFPDSFLFGASTSSYQVEGARLEGNKSTTIWDVFTHLPGKVKDGSNGDVADDHYHRYLEDVELIHSLGLNAYRFSISWSRVLPRGRFGDINTIGVEFYNNLINSVLSKGIQPVVSLCHFDIPQELEDRYGAWLSPEIQQDFGYLAEVCFKAFGDRVKYWITINEPNLMLKYGYLIGTFPPGRCSQPFGNCASGDSTLEPYIAAHNVILSHATAVDMYKSKYQMKQGGLIGIVIYGNWYEPLRNVSEDYIAAQRALAFDNGWILDPIIFGDYPTEMREILGSKLPTFTSQERRKLRHKIDFIGINHYTTHYVKDCIFSSCEFSKYDGNALVFTSAQRNGQLIGPPTPMETVFVVPYGMEKVIMYFKERYNNTPMYITENGFPQKSSNDMLLDDLVKDPDRIDFMQNYLTFLTKAMRQGADVRGYFVWSLMDNFEWVYGYSVRFGLYHVDYTTQKRTPKQSAKWYQEFLADQRLLHQKTDKNLKTQGFK</sequence>
<dbReference type="InterPro" id="IPR001360">
    <property type="entry name" value="Glyco_hydro_1"/>
</dbReference>
<dbReference type="AlphaFoldDB" id="A0A9D5HBN7"/>
<feature type="chain" id="PRO_5039533457" description="Beta-glucosidase" evidence="5">
    <location>
        <begin position="22"/>
        <end position="512"/>
    </location>
</feature>
<reference evidence="6" key="1">
    <citation type="submission" date="2021-03" db="EMBL/GenBank/DDBJ databases">
        <authorList>
            <person name="Li Z."/>
            <person name="Yang C."/>
        </authorList>
    </citation>
    <scope>NUCLEOTIDE SEQUENCE</scope>
    <source>
        <strain evidence="6">Dzin_1.0</strain>
        <tissue evidence="6">Leaf</tissue>
    </source>
</reference>
<dbReference type="InterPro" id="IPR017853">
    <property type="entry name" value="GH"/>
</dbReference>
<dbReference type="PANTHER" id="PTHR10353">
    <property type="entry name" value="GLYCOSYL HYDROLASE"/>
    <property type="match status" value="1"/>
</dbReference>
<reference evidence="6" key="2">
    <citation type="journal article" date="2022" name="Hortic Res">
        <title>The genome of Dioscorea zingiberensis sheds light on the biosynthesis, origin and evolution of the medicinally important diosgenin saponins.</title>
        <authorList>
            <person name="Li Y."/>
            <person name="Tan C."/>
            <person name="Li Z."/>
            <person name="Guo J."/>
            <person name="Li S."/>
            <person name="Chen X."/>
            <person name="Wang C."/>
            <person name="Dai X."/>
            <person name="Yang H."/>
            <person name="Song W."/>
            <person name="Hou L."/>
            <person name="Xu J."/>
            <person name="Tong Z."/>
            <person name="Xu A."/>
            <person name="Yuan X."/>
            <person name="Wang W."/>
            <person name="Yang Q."/>
            <person name="Chen L."/>
            <person name="Sun Z."/>
            <person name="Wang K."/>
            <person name="Pan B."/>
            <person name="Chen J."/>
            <person name="Bao Y."/>
            <person name="Liu F."/>
            <person name="Qi X."/>
            <person name="Gang D.R."/>
            <person name="Wen J."/>
            <person name="Li J."/>
        </authorList>
    </citation>
    <scope>NUCLEOTIDE SEQUENCE</scope>
    <source>
        <strain evidence="6">Dzin_1.0</strain>
    </source>
</reference>
<dbReference type="EMBL" id="JAGGNH010000006">
    <property type="protein sequence ID" value="KAJ0970442.1"/>
    <property type="molecule type" value="Genomic_DNA"/>
</dbReference>
<keyword evidence="3" id="KW-0378">Hydrolase</keyword>
<dbReference type="PRINTS" id="PR00131">
    <property type="entry name" value="GLHYDRLASE1"/>
</dbReference>